<feature type="non-terminal residue" evidence="2">
    <location>
        <position position="1"/>
    </location>
</feature>
<keyword evidence="1" id="KW-1133">Transmembrane helix</keyword>
<dbReference type="AlphaFoldDB" id="A0A2A6FSN4"/>
<name>A0A2A6FSN4_9MICO</name>
<dbReference type="EMBL" id="NAEP01000029">
    <property type="protein sequence ID" value="PDQ35626.1"/>
    <property type="molecule type" value="Genomic_DNA"/>
</dbReference>
<sequence length="59" mass="6117">GEERAPGALVPFWPSAAAVVCVFIGIIPIVVNAAAAIMTITIPTRCFLVGTLMSTRSCL</sequence>
<protein>
    <submittedName>
        <fullName evidence="2">Uncharacterized protein</fullName>
    </submittedName>
</protein>
<evidence type="ECO:0000313" key="2">
    <source>
        <dbReference type="EMBL" id="PDQ35626.1"/>
    </source>
</evidence>
<reference evidence="3" key="1">
    <citation type="submission" date="2017-03" db="EMBL/GenBank/DDBJ databases">
        <authorList>
            <person name="Lund M.B."/>
        </authorList>
    </citation>
    <scope>NUCLEOTIDE SEQUENCE [LARGE SCALE GENOMIC DNA]</scope>
</reference>
<feature type="transmembrane region" description="Helical" evidence="1">
    <location>
        <begin position="12"/>
        <end position="35"/>
    </location>
</feature>
<organism evidence="2 3">
    <name type="scientific">Candidatus Lumbricidiphila eiseniae</name>
    <dbReference type="NCBI Taxonomy" id="1969409"/>
    <lineage>
        <taxon>Bacteria</taxon>
        <taxon>Bacillati</taxon>
        <taxon>Actinomycetota</taxon>
        <taxon>Actinomycetes</taxon>
        <taxon>Micrococcales</taxon>
        <taxon>Microbacteriaceae</taxon>
        <taxon>Candidatus Lumbricidiphila</taxon>
    </lineage>
</organism>
<dbReference type="Proteomes" id="UP000219994">
    <property type="component" value="Unassembled WGS sequence"/>
</dbReference>
<gene>
    <name evidence="2" type="ORF">B5766_05020</name>
</gene>
<evidence type="ECO:0000256" key="1">
    <source>
        <dbReference type="SAM" id="Phobius"/>
    </source>
</evidence>
<proteinExistence type="predicted"/>
<accession>A0A2A6FSN4</accession>
<keyword evidence="1" id="KW-0472">Membrane</keyword>
<evidence type="ECO:0000313" key="3">
    <source>
        <dbReference type="Proteomes" id="UP000219994"/>
    </source>
</evidence>
<keyword evidence="1" id="KW-0812">Transmembrane</keyword>
<comment type="caution">
    <text evidence="2">The sequence shown here is derived from an EMBL/GenBank/DDBJ whole genome shotgun (WGS) entry which is preliminary data.</text>
</comment>